<dbReference type="PROSITE" id="PS51257">
    <property type="entry name" value="PROKAR_LIPOPROTEIN"/>
    <property type="match status" value="1"/>
</dbReference>
<dbReference type="InterPro" id="IPR009677">
    <property type="entry name" value="DUF1266"/>
</dbReference>
<accession>A0ABP7GMZ2</accession>
<feature type="domain" description="DUF1266" evidence="2">
    <location>
        <begin position="87"/>
        <end position="258"/>
    </location>
</feature>
<gene>
    <name evidence="3" type="ORF">GCM10022423_19630</name>
</gene>
<reference evidence="4" key="1">
    <citation type="journal article" date="2019" name="Int. J. Syst. Evol. Microbiol.">
        <title>The Global Catalogue of Microorganisms (GCM) 10K type strain sequencing project: providing services to taxonomists for standard genome sequencing and annotation.</title>
        <authorList>
            <consortium name="The Broad Institute Genomics Platform"/>
            <consortium name="The Broad Institute Genome Sequencing Center for Infectious Disease"/>
            <person name="Wu L."/>
            <person name="Ma J."/>
        </authorList>
    </citation>
    <scope>NUCLEOTIDE SEQUENCE [LARGE SCALE GENOMIC DNA]</scope>
    <source>
        <strain evidence="4">JCM 17337</strain>
    </source>
</reference>
<dbReference type="EMBL" id="BAABDU010000003">
    <property type="protein sequence ID" value="GAA3766943.1"/>
    <property type="molecule type" value="Genomic_DNA"/>
</dbReference>
<dbReference type="Proteomes" id="UP001500748">
    <property type="component" value="Unassembled WGS sequence"/>
</dbReference>
<proteinExistence type="predicted"/>
<evidence type="ECO:0000313" key="3">
    <source>
        <dbReference type="EMBL" id="GAA3766943.1"/>
    </source>
</evidence>
<feature type="chain" id="PRO_5047201175" description="DUF1266 domain-containing protein" evidence="1">
    <location>
        <begin position="24"/>
        <end position="267"/>
    </location>
</feature>
<keyword evidence="4" id="KW-1185">Reference proteome</keyword>
<protein>
    <recommendedName>
        <fullName evidence="2">DUF1266 domain-containing protein</fullName>
    </recommendedName>
</protein>
<evidence type="ECO:0000259" key="2">
    <source>
        <dbReference type="Pfam" id="PF06889"/>
    </source>
</evidence>
<feature type="signal peptide" evidence="1">
    <location>
        <begin position="1"/>
        <end position="23"/>
    </location>
</feature>
<keyword evidence="1" id="KW-0732">Signal</keyword>
<dbReference type="Pfam" id="PF06889">
    <property type="entry name" value="DUF1266"/>
    <property type="match status" value="1"/>
</dbReference>
<evidence type="ECO:0000313" key="4">
    <source>
        <dbReference type="Proteomes" id="UP001500748"/>
    </source>
</evidence>
<sequence>MNKMSKMNKVKQFFNLSIMLAFTACFLLTGCGKSNKSGETTDAAGENTSETTRFINGTYAVMTMQNEGDYNLVGGQDSSMKESIKQMLQQWWSISDLNSGMKQVNELTSENGMHSKEFVSEVKELGIDKMSKEEFETKLAAITNPEQKIHFQLLYDAYSDLGYKAVTGWDLGRANFLLTSFYVADFTDENTALDKALEVTKRIQKTFKSWDEYNRSYMYGYLYWSNEDPKDSSSKYTQRQGFISELKKDSKSPFQVKWDTKLEKDWK</sequence>
<name>A0ABP7GMZ2_9FLAO</name>
<organism evidence="3 4">
    <name type="scientific">Flavobacterium ginsengiterrae</name>
    <dbReference type="NCBI Taxonomy" id="871695"/>
    <lineage>
        <taxon>Bacteria</taxon>
        <taxon>Pseudomonadati</taxon>
        <taxon>Bacteroidota</taxon>
        <taxon>Flavobacteriia</taxon>
        <taxon>Flavobacteriales</taxon>
        <taxon>Flavobacteriaceae</taxon>
        <taxon>Flavobacterium</taxon>
    </lineage>
</organism>
<evidence type="ECO:0000256" key="1">
    <source>
        <dbReference type="SAM" id="SignalP"/>
    </source>
</evidence>
<comment type="caution">
    <text evidence="3">The sequence shown here is derived from an EMBL/GenBank/DDBJ whole genome shotgun (WGS) entry which is preliminary data.</text>
</comment>